<dbReference type="EMBL" id="STGX01000004">
    <property type="protein sequence ID" value="THV30240.1"/>
    <property type="molecule type" value="Genomic_DNA"/>
</dbReference>
<evidence type="ECO:0000313" key="2">
    <source>
        <dbReference type="Proteomes" id="UP000305792"/>
    </source>
</evidence>
<comment type="caution">
    <text evidence="1">The sequence shown here is derived from an EMBL/GenBank/DDBJ whole genome shotgun (WGS) entry which is preliminary data.</text>
</comment>
<dbReference type="RefSeq" id="WP_136529113.1">
    <property type="nucleotide sequence ID" value="NZ_STGX01000004.1"/>
</dbReference>
<reference evidence="1 2" key="1">
    <citation type="journal article" date="2018" name="Int. J. Syst. Evol. Microbiol.">
        <title>Glycomyces paridis sp. nov., isolated from the medicinal plant Paris polyphylla.</title>
        <authorList>
            <person name="Fang X.M."/>
            <person name="Bai J.L."/>
            <person name="Su J."/>
            <person name="Zhao L.L."/>
            <person name="Liu H.Y."/>
            <person name="Ma B.P."/>
            <person name="Zhang Y.Q."/>
            <person name="Yu L.Y."/>
        </authorList>
    </citation>
    <scope>NUCLEOTIDE SEQUENCE [LARGE SCALE GENOMIC DNA]</scope>
    <source>
        <strain evidence="1 2">CPCC 204357</strain>
    </source>
</reference>
<accession>A0A4S8PI21</accession>
<protein>
    <submittedName>
        <fullName evidence="1">Uncharacterized protein</fullName>
    </submittedName>
</protein>
<sequence length="406" mass="44416">MPGPAATIDEGSGANDHTASTTHFLDQFQDALTERWQDTIVTSVRDDMPLPSPYSAKGERYTPPDLHRNAGMAAHFAVGQCDQLAWYDGGRDGSVPSSCHGRTAPEGVTEFNTFYYREQTVENPLTVDCCLGELLALAEDWSWETRELIRGKLPPFADHNTTNLQVAYEAFARISTEMGLKPDSEEFKVDSDTFPHYVESIANGNSGANQAWMVDWTGLAADTVGEGYMESTAPTFKNQANLIAGLANMINMRYEIIRHYRESTLTILALATSQLGATVTVTETTDLGKVWMAVTGTGMSGGVLGDALALAPGLKEAAGVIKLSASGLRLLGWTGTNFTDPFTSSIEQFEFSPEEVVVDLLDEIRTMLGKLQASEEEYAGYVSDLRARLNQVPTEYLELYDFGRNQ</sequence>
<keyword evidence="2" id="KW-1185">Reference proteome</keyword>
<dbReference type="OrthoDB" id="3593544at2"/>
<name>A0A4S8PI21_9ACTN</name>
<dbReference type="Proteomes" id="UP000305792">
    <property type="component" value="Unassembled WGS sequence"/>
</dbReference>
<organism evidence="1 2">
    <name type="scientific">Glycomyces paridis</name>
    <dbReference type="NCBI Taxonomy" id="2126555"/>
    <lineage>
        <taxon>Bacteria</taxon>
        <taxon>Bacillati</taxon>
        <taxon>Actinomycetota</taxon>
        <taxon>Actinomycetes</taxon>
        <taxon>Glycomycetales</taxon>
        <taxon>Glycomycetaceae</taxon>
        <taxon>Glycomyces</taxon>
    </lineage>
</organism>
<gene>
    <name evidence="1" type="ORF">E9998_07695</name>
</gene>
<evidence type="ECO:0000313" key="1">
    <source>
        <dbReference type="EMBL" id="THV30240.1"/>
    </source>
</evidence>
<dbReference type="AlphaFoldDB" id="A0A4S8PI21"/>
<proteinExistence type="predicted"/>